<keyword evidence="5 9" id="KW-0997">Cell inner membrane</keyword>
<dbReference type="OrthoDB" id="9810980at2"/>
<dbReference type="InterPro" id="IPR058781">
    <property type="entry name" value="HH_AprE-like"/>
</dbReference>
<proteinExistence type="inferred from homology"/>
<accession>A0A0P1EYA2</accession>
<feature type="domain" description="AprE-like beta-barrel" evidence="12">
    <location>
        <begin position="326"/>
        <end position="414"/>
    </location>
</feature>
<dbReference type="NCBIfam" id="TIGR01843">
    <property type="entry name" value="type_I_hlyD"/>
    <property type="match status" value="1"/>
</dbReference>
<comment type="subcellular location">
    <subcellularLocation>
        <location evidence="1 9">Cell inner membrane</location>
        <topology evidence="1 9">Single-pass membrane protein</topology>
    </subcellularLocation>
</comment>
<dbReference type="Pfam" id="PF26002">
    <property type="entry name" value="Beta-barrel_AprE"/>
    <property type="match status" value="1"/>
</dbReference>
<keyword evidence="3 9" id="KW-0813">Transport</keyword>
<dbReference type="STRING" id="81569.RUM4293_03552"/>
<evidence type="ECO:0000256" key="2">
    <source>
        <dbReference type="ARBA" id="ARBA00009477"/>
    </source>
</evidence>
<evidence type="ECO:0000313" key="13">
    <source>
        <dbReference type="EMBL" id="CUH47515.1"/>
    </source>
</evidence>
<dbReference type="GO" id="GO:0005886">
    <property type="term" value="C:plasma membrane"/>
    <property type="evidence" value="ECO:0007669"/>
    <property type="project" value="UniProtKB-SubCell"/>
</dbReference>
<dbReference type="RefSeq" id="WP_058277191.1">
    <property type="nucleotide sequence ID" value="NZ_CYPU01000024.1"/>
</dbReference>
<keyword evidence="10" id="KW-0175">Coiled coil</keyword>
<evidence type="ECO:0000256" key="1">
    <source>
        <dbReference type="ARBA" id="ARBA00004377"/>
    </source>
</evidence>
<dbReference type="Proteomes" id="UP000050783">
    <property type="component" value="Unassembled WGS sequence"/>
</dbReference>
<dbReference type="AlphaFoldDB" id="A0A0P1EYA2"/>
<name>A0A0P1EYA2_9RHOB</name>
<evidence type="ECO:0000256" key="9">
    <source>
        <dbReference type="RuleBase" id="RU365093"/>
    </source>
</evidence>
<feature type="coiled-coil region" evidence="10">
    <location>
        <begin position="176"/>
        <end position="203"/>
    </location>
</feature>
<comment type="similarity">
    <text evidence="2 9">Belongs to the membrane fusion protein (MFP) (TC 8.A.1) family.</text>
</comment>
<dbReference type="InterPro" id="IPR010129">
    <property type="entry name" value="T1SS_HlyD"/>
</dbReference>
<evidence type="ECO:0000256" key="6">
    <source>
        <dbReference type="ARBA" id="ARBA00022692"/>
    </source>
</evidence>
<evidence type="ECO:0000256" key="5">
    <source>
        <dbReference type="ARBA" id="ARBA00022519"/>
    </source>
</evidence>
<dbReference type="PRINTS" id="PR01490">
    <property type="entry name" value="RTXTOXIND"/>
</dbReference>
<keyword evidence="7 9" id="KW-1133">Transmembrane helix</keyword>
<evidence type="ECO:0000256" key="3">
    <source>
        <dbReference type="ARBA" id="ARBA00022448"/>
    </source>
</evidence>
<reference evidence="13 14" key="1">
    <citation type="submission" date="2015-09" db="EMBL/GenBank/DDBJ databases">
        <authorList>
            <consortium name="Swine Surveillance"/>
        </authorList>
    </citation>
    <scope>NUCLEOTIDE SEQUENCE [LARGE SCALE GENOMIC DNA]</scope>
    <source>
        <strain evidence="13 14">CECT 4292</strain>
    </source>
</reference>
<keyword evidence="4 9" id="KW-1003">Cell membrane</keyword>
<feature type="domain" description="AprE-like long alpha-helical hairpin" evidence="11">
    <location>
        <begin position="96"/>
        <end position="280"/>
    </location>
</feature>
<dbReference type="Gene3D" id="2.40.50.100">
    <property type="match status" value="1"/>
</dbReference>
<evidence type="ECO:0000259" key="12">
    <source>
        <dbReference type="Pfam" id="PF26002"/>
    </source>
</evidence>
<evidence type="ECO:0000259" key="11">
    <source>
        <dbReference type="Pfam" id="PF25994"/>
    </source>
</evidence>
<feature type="transmembrane region" description="Helical" evidence="9">
    <location>
        <begin position="12"/>
        <end position="37"/>
    </location>
</feature>
<dbReference type="InterPro" id="IPR050739">
    <property type="entry name" value="MFP"/>
</dbReference>
<evidence type="ECO:0000256" key="7">
    <source>
        <dbReference type="ARBA" id="ARBA00022989"/>
    </source>
</evidence>
<evidence type="ECO:0000313" key="14">
    <source>
        <dbReference type="Proteomes" id="UP000050783"/>
    </source>
</evidence>
<dbReference type="InterPro" id="IPR058982">
    <property type="entry name" value="Beta-barrel_AprE"/>
</dbReference>
<keyword evidence="8 9" id="KW-0472">Membrane</keyword>
<evidence type="ECO:0000256" key="4">
    <source>
        <dbReference type="ARBA" id="ARBA00022475"/>
    </source>
</evidence>
<keyword evidence="6 9" id="KW-0812">Transmembrane</keyword>
<dbReference type="PANTHER" id="PTHR30386:SF17">
    <property type="entry name" value="ALKALINE PROTEASE SECRETION PROTEIN APRE"/>
    <property type="match status" value="1"/>
</dbReference>
<sequence length="437" mass="48343">MQDKTNNPRPVWRITIPALVGFAALGILVGGLGVWAVNTRLAGAIISQGIIEVESNRQVIEHPDGGVVGEIYVRDGDAVTSGELLLRLDDTFLSSEKTIVEAQLFELMARRARLEVERDGATAEALATRLAEIQQQENIHPDLIAGQQRLFEARLNTLNQQTEQLGKQTVQIESEIDGTEAQLISLRRQVELIQTELDDQESLLQRGLTQASRVSALQREEASLTGDIGRLEAAAARLGGQISATEIAILELEATRREEAITTLRDIQSQIAELAERRLSLDTRLSRLDIRAPVSGTVYGSQVFALQSVIQPAEPMMYLVPQDTPLVVAARVDAIHVDQLHVGQPVLLRFPAFNQRETPEIDGQVMNVSADTFTDENTGQTFYRAEVVPQDGQVDRLKGQELLPGMPVETLIKTDERTPMSYLVKPLADYFNRAFRE</sequence>
<evidence type="ECO:0000256" key="8">
    <source>
        <dbReference type="ARBA" id="ARBA00023136"/>
    </source>
</evidence>
<protein>
    <recommendedName>
        <fullName evidence="9">Membrane fusion protein (MFP) family protein</fullName>
    </recommendedName>
</protein>
<dbReference type="Gene3D" id="2.40.30.170">
    <property type="match status" value="1"/>
</dbReference>
<dbReference type="GO" id="GO:0015031">
    <property type="term" value="P:protein transport"/>
    <property type="evidence" value="ECO:0007669"/>
    <property type="project" value="InterPro"/>
</dbReference>
<dbReference type="PANTHER" id="PTHR30386">
    <property type="entry name" value="MEMBRANE FUSION SUBUNIT OF EMRAB-TOLC MULTIDRUG EFFLUX PUMP"/>
    <property type="match status" value="1"/>
</dbReference>
<evidence type="ECO:0000256" key="10">
    <source>
        <dbReference type="SAM" id="Coils"/>
    </source>
</evidence>
<organism evidence="13 14">
    <name type="scientific">Ruegeria atlantica</name>
    <dbReference type="NCBI Taxonomy" id="81569"/>
    <lineage>
        <taxon>Bacteria</taxon>
        <taxon>Pseudomonadati</taxon>
        <taxon>Pseudomonadota</taxon>
        <taxon>Alphaproteobacteria</taxon>
        <taxon>Rhodobacterales</taxon>
        <taxon>Roseobacteraceae</taxon>
        <taxon>Ruegeria</taxon>
    </lineage>
</organism>
<gene>
    <name evidence="13" type="primary">prsE_3</name>
    <name evidence="13" type="ORF">RUA4292_01686</name>
</gene>
<dbReference type="GeneID" id="55492923"/>
<dbReference type="Pfam" id="PF25994">
    <property type="entry name" value="HH_AprE"/>
    <property type="match status" value="1"/>
</dbReference>
<dbReference type="EMBL" id="CYPU01000024">
    <property type="protein sequence ID" value="CUH47515.1"/>
    <property type="molecule type" value="Genomic_DNA"/>
</dbReference>